<dbReference type="PROSITE" id="PS50110">
    <property type="entry name" value="RESPONSE_REGULATORY"/>
    <property type="match status" value="1"/>
</dbReference>
<name>A0ABN2SYS3_9MICO</name>
<feature type="DNA-binding region" description="OmpR/PhoB-type" evidence="8">
    <location>
        <begin position="131"/>
        <end position="224"/>
    </location>
</feature>
<dbReference type="Pfam" id="PF00486">
    <property type="entry name" value="Trans_reg_C"/>
    <property type="match status" value="1"/>
</dbReference>
<dbReference type="SUPFAM" id="SSF52172">
    <property type="entry name" value="CheY-like"/>
    <property type="match status" value="1"/>
</dbReference>
<proteinExistence type="predicted"/>
<sequence>MDSSADVTRARLLYVEDDAEIAEMTIEVLSEIYTVDHVADGDVALTRALSGHYDLMLVDRRLPGMDGARLVAAVRTARITTPILLLTALSSVDDRVEGLDAGANDYLVKPFDFDELLARLRALLRGYRADGQRRYLGDRTFTPASWALYSPTGLRVGLTATETALLELLSASPEHVFSRDEILGAVFASGDAPGSVDTYVHYIRRKSTPEIIETIRGRGYRIGAPT</sequence>
<dbReference type="Gene3D" id="3.40.50.2300">
    <property type="match status" value="1"/>
</dbReference>
<feature type="modified residue" description="4-aspartylphosphate" evidence="7">
    <location>
        <position position="59"/>
    </location>
</feature>
<dbReference type="Pfam" id="PF00072">
    <property type="entry name" value="Response_reg"/>
    <property type="match status" value="1"/>
</dbReference>
<dbReference type="InterPro" id="IPR036388">
    <property type="entry name" value="WH-like_DNA-bd_sf"/>
</dbReference>
<dbReference type="InterPro" id="IPR001867">
    <property type="entry name" value="OmpR/PhoB-type_DNA-bd"/>
</dbReference>
<feature type="domain" description="OmpR/PhoB-type" evidence="10">
    <location>
        <begin position="131"/>
        <end position="224"/>
    </location>
</feature>
<dbReference type="SMART" id="SM00448">
    <property type="entry name" value="REC"/>
    <property type="match status" value="1"/>
</dbReference>
<dbReference type="InterPro" id="IPR039420">
    <property type="entry name" value="WalR-like"/>
</dbReference>
<evidence type="ECO:0000256" key="1">
    <source>
        <dbReference type="ARBA" id="ARBA00004496"/>
    </source>
</evidence>
<gene>
    <name evidence="11" type="ORF">GCM10009777_33060</name>
</gene>
<accession>A0ABN2SYS3</accession>
<dbReference type="PANTHER" id="PTHR48111">
    <property type="entry name" value="REGULATOR OF RPOS"/>
    <property type="match status" value="1"/>
</dbReference>
<keyword evidence="4" id="KW-0805">Transcription regulation</keyword>
<keyword evidence="12" id="KW-1185">Reference proteome</keyword>
<dbReference type="InterPro" id="IPR001789">
    <property type="entry name" value="Sig_transdc_resp-reg_receiver"/>
</dbReference>
<dbReference type="PANTHER" id="PTHR48111:SF22">
    <property type="entry name" value="REGULATOR OF RPOS"/>
    <property type="match status" value="1"/>
</dbReference>
<dbReference type="InterPro" id="IPR011006">
    <property type="entry name" value="CheY-like_superfamily"/>
</dbReference>
<evidence type="ECO:0000259" key="9">
    <source>
        <dbReference type="PROSITE" id="PS50110"/>
    </source>
</evidence>
<protein>
    <submittedName>
        <fullName evidence="11">Response regulator transcription factor</fullName>
    </submittedName>
</protein>
<comment type="subcellular location">
    <subcellularLocation>
        <location evidence="1">Cytoplasm</location>
    </subcellularLocation>
</comment>
<evidence type="ECO:0000313" key="11">
    <source>
        <dbReference type="EMBL" id="GAA1994658.1"/>
    </source>
</evidence>
<reference evidence="11 12" key="1">
    <citation type="journal article" date="2019" name="Int. J. Syst. Evol. Microbiol.">
        <title>The Global Catalogue of Microorganisms (GCM) 10K type strain sequencing project: providing services to taxonomists for standard genome sequencing and annotation.</title>
        <authorList>
            <consortium name="The Broad Institute Genomics Platform"/>
            <consortium name="The Broad Institute Genome Sequencing Center for Infectious Disease"/>
            <person name="Wu L."/>
            <person name="Ma J."/>
        </authorList>
    </citation>
    <scope>NUCLEOTIDE SEQUENCE [LARGE SCALE GENOMIC DNA]</scope>
    <source>
        <strain evidence="11 12">JCM 14902</strain>
    </source>
</reference>
<comment type="caution">
    <text evidence="11">The sequence shown here is derived from an EMBL/GenBank/DDBJ whole genome shotgun (WGS) entry which is preliminary data.</text>
</comment>
<evidence type="ECO:0000256" key="5">
    <source>
        <dbReference type="ARBA" id="ARBA00023125"/>
    </source>
</evidence>
<feature type="domain" description="Response regulatory" evidence="9">
    <location>
        <begin position="11"/>
        <end position="124"/>
    </location>
</feature>
<dbReference type="RefSeq" id="WP_344064788.1">
    <property type="nucleotide sequence ID" value="NZ_BAAAOH010000001.1"/>
</dbReference>
<dbReference type="EMBL" id="BAAAOH010000001">
    <property type="protein sequence ID" value="GAA1994658.1"/>
    <property type="molecule type" value="Genomic_DNA"/>
</dbReference>
<evidence type="ECO:0000256" key="8">
    <source>
        <dbReference type="PROSITE-ProRule" id="PRU01091"/>
    </source>
</evidence>
<dbReference type="Gene3D" id="1.10.10.10">
    <property type="entry name" value="Winged helix-like DNA-binding domain superfamily/Winged helix DNA-binding domain"/>
    <property type="match status" value="1"/>
</dbReference>
<organism evidence="11 12">
    <name type="scientific">Microbacterium pumilum</name>
    <dbReference type="NCBI Taxonomy" id="344165"/>
    <lineage>
        <taxon>Bacteria</taxon>
        <taxon>Bacillati</taxon>
        <taxon>Actinomycetota</taxon>
        <taxon>Actinomycetes</taxon>
        <taxon>Micrococcales</taxon>
        <taxon>Microbacteriaceae</taxon>
        <taxon>Microbacterium</taxon>
    </lineage>
</organism>
<dbReference type="PROSITE" id="PS51755">
    <property type="entry name" value="OMPR_PHOB"/>
    <property type="match status" value="1"/>
</dbReference>
<dbReference type="CDD" id="cd00383">
    <property type="entry name" value="trans_reg_C"/>
    <property type="match status" value="1"/>
</dbReference>
<evidence type="ECO:0000259" key="10">
    <source>
        <dbReference type="PROSITE" id="PS51755"/>
    </source>
</evidence>
<keyword evidence="5 8" id="KW-0238">DNA-binding</keyword>
<keyword evidence="6" id="KW-0804">Transcription</keyword>
<dbReference type="Proteomes" id="UP001500326">
    <property type="component" value="Unassembled WGS sequence"/>
</dbReference>
<evidence type="ECO:0000256" key="7">
    <source>
        <dbReference type="PROSITE-ProRule" id="PRU00169"/>
    </source>
</evidence>
<keyword evidence="3" id="KW-0902">Two-component regulatory system</keyword>
<evidence type="ECO:0000313" key="12">
    <source>
        <dbReference type="Proteomes" id="UP001500326"/>
    </source>
</evidence>
<evidence type="ECO:0000256" key="3">
    <source>
        <dbReference type="ARBA" id="ARBA00023012"/>
    </source>
</evidence>
<evidence type="ECO:0000256" key="2">
    <source>
        <dbReference type="ARBA" id="ARBA00022553"/>
    </source>
</evidence>
<evidence type="ECO:0000256" key="6">
    <source>
        <dbReference type="ARBA" id="ARBA00023163"/>
    </source>
</evidence>
<evidence type="ECO:0000256" key="4">
    <source>
        <dbReference type="ARBA" id="ARBA00023015"/>
    </source>
</evidence>
<keyword evidence="2 7" id="KW-0597">Phosphoprotein</keyword>
<dbReference type="SMART" id="SM00862">
    <property type="entry name" value="Trans_reg_C"/>
    <property type="match status" value="1"/>
</dbReference>
<dbReference type="Gene3D" id="6.10.250.690">
    <property type="match status" value="1"/>
</dbReference>